<dbReference type="InterPro" id="IPR029063">
    <property type="entry name" value="SAM-dependent_MTases_sf"/>
</dbReference>
<dbReference type="AlphaFoldDB" id="A0A5R9DUC3"/>
<dbReference type="EMBL" id="VAWE01000002">
    <property type="protein sequence ID" value="TLQ39364.1"/>
    <property type="molecule type" value="Genomic_DNA"/>
</dbReference>
<proteinExistence type="predicted"/>
<evidence type="ECO:0008006" key="4">
    <source>
        <dbReference type="Google" id="ProtNLM"/>
    </source>
</evidence>
<dbReference type="InterPro" id="IPR006764">
    <property type="entry name" value="SAM_dep_MeTrfase_SAV2177_type"/>
</dbReference>
<protein>
    <recommendedName>
        <fullName evidence="4">SAM-dependent methyltransferase</fullName>
    </recommendedName>
</protein>
<dbReference type="RefSeq" id="WP_138058176.1">
    <property type="nucleotide sequence ID" value="NZ_VAWE01000002.1"/>
</dbReference>
<dbReference type="Proteomes" id="UP000305921">
    <property type="component" value="Unassembled WGS sequence"/>
</dbReference>
<dbReference type="Gene3D" id="3.40.50.150">
    <property type="entry name" value="Vaccinia Virus protein VP39"/>
    <property type="match status" value="1"/>
</dbReference>
<feature type="region of interest" description="Disordered" evidence="1">
    <location>
        <begin position="1"/>
        <end position="35"/>
    </location>
</feature>
<feature type="compositionally biased region" description="Basic and acidic residues" evidence="1">
    <location>
        <begin position="1"/>
        <end position="11"/>
    </location>
</feature>
<sequence>MPPHDPDHEAGSPHLRLCRPLPGGPAGPYGSDDDWRRRPAIARVTDYLMGGTDNYEVDREFAQRLLAVAPPLRAMVQISGAFRPRAVAVLAHELRIGQFIELGCGLPSYGLPSTPQSRESRFPWPVHTYDVARAFHDKPRVVYVDNDPRVAGHANVVLAEEPGTRHLHADARDVTALLTSDACRVLDFDRPVAALAHDLLPWMDDADAAEMMHALRERLPAGSAISVTHATTDVAPGMMAALVGHYADAGILYRPRTLQQIQSLLGAWTVLSPGVLPTGLWRRDRRLPPGMGPSAEKSHRLPPGDYSHAYAAIITAP</sequence>
<accession>A0A5R9DUC3</accession>
<dbReference type="Pfam" id="PF04672">
    <property type="entry name" value="Methyltransf_19"/>
    <property type="match status" value="1"/>
</dbReference>
<organism evidence="2 3">
    <name type="scientific">Streptomyces marianii</name>
    <dbReference type="NCBI Taxonomy" id="1817406"/>
    <lineage>
        <taxon>Bacteria</taxon>
        <taxon>Bacillati</taxon>
        <taxon>Actinomycetota</taxon>
        <taxon>Actinomycetes</taxon>
        <taxon>Kitasatosporales</taxon>
        <taxon>Streptomycetaceae</taxon>
        <taxon>Streptomyces</taxon>
    </lineage>
</organism>
<comment type="caution">
    <text evidence="2">The sequence shown here is derived from an EMBL/GenBank/DDBJ whole genome shotgun (WGS) entry which is preliminary data.</text>
</comment>
<evidence type="ECO:0000313" key="2">
    <source>
        <dbReference type="EMBL" id="TLQ39364.1"/>
    </source>
</evidence>
<dbReference type="SUPFAM" id="SSF53335">
    <property type="entry name" value="S-adenosyl-L-methionine-dependent methyltransferases"/>
    <property type="match status" value="1"/>
</dbReference>
<keyword evidence="3" id="KW-1185">Reference proteome</keyword>
<evidence type="ECO:0000256" key="1">
    <source>
        <dbReference type="SAM" id="MobiDB-lite"/>
    </source>
</evidence>
<gene>
    <name evidence="2" type="ORF">FEF34_38950</name>
</gene>
<evidence type="ECO:0000313" key="3">
    <source>
        <dbReference type="Proteomes" id="UP000305921"/>
    </source>
</evidence>
<dbReference type="OrthoDB" id="4323984at2"/>
<reference evidence="2 3" key="1">
    <citation type="submission" date="2019-05" db="EMBL/GenBank/DDBJ databases">
        <title>Streptomyces marianii sp. nov., a novel marine actinomycete from southern coast of India.</title>
        <authorList>
            <person name="Iniyan A.M."/>
            <person name="Wink J."/>
            <person name="Ramprasad E."/>
            <person name="Ramana C.V."/>
            <person name="Bunk B."/>
            <person name="Sproer C."/>
            <person name="Joseph F.-J.R.S."/>
            <person name="Vincent S.G.P."/>
        </authorList>
    </citation>
    <scope>NUCLEOTIDE SEQUENCE [LARGE SCALE GENOMIC DNA]</scope>
    <source>
        <strain evidence="2 3">ICN19</strain>
    </source>
</reference>
<name>A0A5R9DUC3_9ACTN</name>